<protein>
    <submittedName>
        <fullName evidence="2">Uncharacterized protein</fullName>
    </submittedName>
</protein>
<feature type="transmembrane region" description="Helical" evidence="1">
    <location>
        <begin position="89"/>
        <end position="105"/>
    </location>
</feature>
<evidence type="ECO:0000313" key="2">
    <source>
        <dbReference type="EMBL" id="CAB4149123.1"/>
    </source>
</evidence>
<sequence length="106" mass="12258">MTLSKYICVILFIAPIFCKGQSICIDSLTLRNANLYLIKGAKAREENRILKAKIQNDSNHIVFLDSTITDLEFGICEVEQENRVIKERFYSVTIYAIIVTIFYIFK</sequence>
<evidence type="ECO:0000256" key="1">
    <source>
        <dbReference type="SAM" id="Phobius"/>
    </source>
</evidence>
<organism evidence="2">
    <name type="scientific">uncultured Caudovirales phage</name>
    <dbReference type="NCBI Taxonomy" id="2100421"/>
    <lineage>
        <taxon>Viruses</taxon>
        <taxon>Duplodnaviria</taxon>
        <taxon>Heunggongvirae</taxon>
        <taxon>Uroviricota</taxon>
        <taxon>Caudoviricetes</taxon>
        <taxon>Peduoviridae</taxon>
        <taxon>Maltschvirus</taxon>
        <taxon>Maltschvirus maltsch</taxon>
    </lineage>
</organism>
<accession>A0A6J5MVV7</accession>
<keyword evidence="1" id="KW-0812">Transmembrane</keyword>
<dbReference type="EMBL" id="LR796508">
    <property type="protein sequence ID" value="CAB4149123.1"/>
    <property type="molecule type" value="Genomic_DNA"/>
</dbReference>
<name>A0A6J5MVV7_9CAUD</name>
<reference evidence="2" key="1">
    <citation type="submission" date="2020-04" db="EMBL/GenBank/DDBJ databases">
        <authorList>
            <person name="Chiriac C."/>
            <person name="Salcher M."/>
            <person name="Ghai R."/>
            <person name="Kavagutti S V."/>
        </authorList>
    </citation>
    <scope>NUCLEOTIDE SEQUENCE</scope>
</reference>
<keyword evidence="1" id="KW-1133">Transmembrane helix</keyword>
<proteinExistence type="predicted"/>
<keyword evidence="1" id="KW-0472">Membrane</keyword>
<gene>
    <name evidence="2" type="ORF">UFOVP528_48</name>
</gene>